<dbReference type="KEGG" id="tig:THII_0530"/>
<evidence type="ECO:0000313" key="2">
    <source>
        <dbReference type="Proteomes" id="UP000031623"/>
    </source>
</evidence>
<dbReference type="Proteomes" id="UP000031623">
    <property type="component" value="Chromosome"/>
</dbReference>
<name>A0A090AHN7_9GAMM</name>
<proteinExistence type="predicted"/>
<keyword evidence="2" id="KW-1185">Reference proteome</keyword>
<dbReference type="EMBL" id="AP014633">
    <property type="protein sequence ID" value="BAP54827.1"/>
    <property type="molecule type" value="Genomic_DNA"/>
</dbReference>
<evidence type="ECO:0000313" key="1">
    <source>
        <dbReference type="EMBL" id="BAP54827.1"/>
    </source>
</evidence>
<dbReference type="STRING" id="40754.THII_0530"/>
<gene>
    <name evidence="1" type="ORF">THII_0530</name>
</gene>
<dbReference type="AlphaFoldDB" id="A0A090AHN7"/>
<accession>A0A090AHN7</accession>
<sequence>MAGLSEWKLNFHDMQKREFSPEEHEIVQQVDNCYYPLRIIIAVEGQTITVITNYPLKKGIPK</sequence>
<protein>
    <recommendedName>
        <fullName evidence="3">DUF4258 domain-containing protein</fullName>
    </recommendedName>
</protein>
<evidence type="ECO:0008006" key="3">
    <source>
        <dbReference type="Google" id="ProtNLM"/>
    </source>
</evidence>
<organism evidence="1 2">
    <name type="scientific">Thioploca ingrica</name>
    <dbReference type="NCBI Taxonomy" id="40754"/>
    <lineage>
        <taxon>Bacteria</taxon>
        <taxon>Pseudomonadati</taxon>
        <taxon>Pseudomonadota</taxon>
        <taxon>Gammaproteobacteria</taxon>
        <taxon>Thiotrichales</taxon>
        <taxon>Thiotrichaceae</taxon>
        <taxon>Thioploca</taxon>
    </lineage>
</organism>
<reference evidence="1 2" key="1">
    <citation type="journal article" date="2014" name="ISME J.">
        <title>Ecophysiology of Thioploca ingrica as revealed by the complete genome sequence supplemented with proteomic evidence.</title>
        <authorList>
            <person name="Kojima H."/>
            <person name="Ogura Y."/>
            <person name="Yamamoto N."/>
            <person name="Togashi T."/>
            <person name="Mori H."/>
            <person name="Watanabe T."/>
            <person name="Nemoto F."/>
            <person name="Kurokawa K."/>
            <person name="Hayashi T."/>
            <person name="Fukui M."/>
        </authorList>
    </citation>
    <scope>NUCLEOTIDE SEQUENCE [LARGE SCALE GENOMIC DNA]</scope>
</reference>
<dbReference type="HOGENOM" id="CLU_2902882_0_0_6"/>